<evidence type="ECO:0000313" key="3">
    <source>
        <dbReference type="Proteomes" id="UP000290288"/>
    </source>
</evidence>
<dbReference type="Proteomes" id="UP000290288">
    <property type="component" value="Unassembled WGS sequence"/>
</dbReference>
<protein>
    <recommendedName>
        <fullName evidence="1">BTB domain-containing protein</fullName>
    </recommendedName>
</protein>
<dbReference type="InterPro" id="IPR011333">
    <property type="entry name" value="SKP1/BTB/POZ_sf"/>
</dbReference>
<reference evidence="2 3" key="1">
    <citation type="submission" date="2019-01" db="EMBL/GenBank/DDBJ databases">
        <title>Draft genome sequence of Psathyrella aberdarensis IHI B618.</title>
        <authorList>
            <person name="Buettner E."/>
            <person name="Kellner H."/>
        </authorList>
    </citation>
    <scope>NUCLEOTIDE SEQUENCE [LARGE SCALE GENOMIC DNA]</scope>
    <source>
        <strain evidence="2 3">IHI B618</strain>
    </source>
</reference>
<evidence type="ECO:0000313" key="2">
    <source>
        <dbReference type="EMBL" id="RXW13995.1"/>
    </source>
</evidence>
<dbReference type="EMBL" id="SDEE01000786">
    <property type="protein sequence ID" value="RXW13995.1"/>
    <property type="molecule type" value="Genomic_DNA"/>
</dbReference>
<sequence length="218" mass="24975">MTRPESMTSPRWSTVFFKVENSIFEVPRHRFTEYSEIFEDMFSIPQAGDGVEGKDEGHPITLDGYESADFRALITVLYPAPLHAVVSGSYTITKEEWVGVLNLSTRWRMKEIRKHAINELSKMSLGPLEKVVLARAHKVGKWLEEGLNEIVVERPVRCPEELKSQLGLETAFLLIFMMDYTDLRLKLPDAGGNSLPKMEVNINDAFKEEIASYESWYQ</sequence>
<name>A0A4Q2D760_9AGAR</name>
<dbReference type="SUPFAM" id="SSF54695">
    <property type="entry name" value="POZ domain"/>
    <property type="match status" value="1"/>
</dbReference>
<organism evidence="2 3">
    <name type="scientific">Candolleomyces aberdarensis</name>
    <dbReference type="NCBI Taxonomy" id="2316362"/>
    <lineage>
        <taxon>Eukaryota</taxon>
        <taxon>Fungi</taxon>
        <taxon>Dikarya</taxon>
        <taxon>Basidiomycota</taxon>
        <taxon>Agaricomycotina</taxon>
        <taxon>Agaricomycetes</taxon>
        <taxon>Agaricomycetidae</taxon>
        <taxon>Agaricales</taxon>
        <taxon>Agaricineae</taxon>
        <taxon>Psathyrellaceae</taxon>
        <taxon>Candolleomyces</taxon>
    </lineage>
</organism>
<comment type="caution">
    <text evidence="2">The sequence shown here is derived from an EMBL/GenBank/DDBJ whole genome shotgun (WGS) entry which is preliminary data.</text>
</comment>
<dbReference type="Pfam" id="PF00651">
    <property type="entry name" value="BTB"/>
    <property type="match status" value="1"/>
</dbReference>
<gene>
    <name evidence="2" type="ORF">EST38_g11858</name>
</gene>
<accession>A0A4Q2D760</accession>
<dbReference type="InterPro" id="IPR000210">
    <property type="entry name" value="BTB/POZ_dom"/>
</dbReference>
<dbReference type="AlphaFoldDB" id="A0A4Q2D760"/>
<dbReference type="STRING" id="2316362.A0A4Q2D760"/>
<evidence type="ECO:0000259" key="1">
    <source>
        <dbReference type="Pfam" id="PF00651"/>
    </source>
</evidence>
<dbReference type="OrthoDB" id="2593747at2759"/>
<dbReference type="Gene3D" id="3.30.710.10">
    <property type="entry name" value="Potassium Channel Kv1.1, Chain A"/>
    <property type="match status" value="1"/>
</dbReference>
<feature type="domain" description="BTB" evidence="1">
    <location>
        <begin position="8"/>
        <end position="122"/>
    </location>
</feature>
<keyword evidence="3" id="KW-1185">Reference proteome</keyword>
<proteinExistence type="predicted"/>
<dbReference type="CDD" id="cd18186">
    <property type="entry name" value="BTB_POZ_ZBTB_KLHL-like"/>
    <property type="match status" value="1"/>
</dbReference>